<name>A0A0R2PSJ8_9GAMM</name>
<comment type="caution">
    <text evidence="8">The sequence shown here is derived from an EMBL/GenBank/DDBJ whole genome shotgun (WGS) entry which is preliminary data.</text>
</comment>
<dbReference type="GO" id="GO:0034079">
    <property type="term" value="P:butanediol biosynthetic process"/>
    <property type="evidence" value="ECO:0007669"/>
    <property type="project" value="TreeGrafter"/>
</dbReference>
<dbReference type="InterPro" id="IPR011032">
    <property type="entry name" value="GroES-like_sf"/>
</dbReference>
<dbReference type="Pfam" id="PF08240">
    <property type="entry name" value="ADH_N"/>
    <property type="match status" value="1"/>
</dbReference>
<comment type="similarity">
    <text evidence="2">Belongs to the zinc-containing alcohol dehydrogenase family.</text>
</comment>
<gene>
    <name evidence="8" type="ORF">ABR63_00925</name>
</gene>
<dbReference type="SUPFAM" id="SSF50129">
    <property type="entry name" value="GroES-like"/>
    <property type="match status" value="1"/>
</dbReference>
<reference evidence="9" key="1">
    <citation type="submission" date="2015-10" db="EMBL/GenBank/DDBJ databases">
        <title>Metagenome-Assembled Genomes uncover a global brackish microbiome.</title>
        <authorList>
            <person name="Hugerth L.W."/>
            <person name="Larsson J."/>
            <person name="Alneberg J."/>
            <person name="Lindh M.V."/>
            <person name="Legrand C."/>
            <person name="Pinhassi J."/>
            <person name="Andersson A."/>
        </authorList>
    </citation>
    <scope>NUCLEOTIDE SEQUENCE [LARGE SCALE GENOMIC DNA]</scope>
</reference>
<keyword evidence="4" id="KW-0862">Zinc</keyword>
<dbReference type="AlphaFoldDB" id="A0A0R2PSJ8"/>
<evidence type="ECO:0000256" key="1">
    <source>
        <dbReference type="ARBA" id="ARBA00001947"/>
    </source>
</evidence>
<comment type="cofactor">
    <cofactor evidence="1">
        <name>Zn(2+)</name>
        <dbReference type="ChEBI" id="CHEBI:29105"/>
    </cofactor>
</comment>
<dbReference type="Gene3D" id="3.90.180.10">
    <property type="entry name" value="Medium-chain alcohol dehydrogenases, catalytic domain"/>
    <property type="match status" value="1"/>
</dbReference>
<dbReference type="GO" id="GO:0005737">
    <property type="term" value="C:cytoplasm"/>
    <property type="evidence" value="ECO:0007669"/>
    <property type="project" value="TreeGrafter"/>
</dbReference>
<dbReference type="Proteomes" id="UP000050874">
    <property type="component" value="Unassembled WGS sequence"/>
</dbReference>
<keyword evidence="3" id="KW-0479">Metal-binding</keyword>
<accession>A0A0R2PSJ8</accession>
<sequence length="339" mass="37072">MPKKIQQINIHGPNLLSLDLIDYPSLGSDDLIVEIKCCGICGTDLGYLSSGGLMGPQEKPMALGHEMSGVVVETGANTKDININDRVAINPMGNQNSIGNGGLEGGMTNFLLVKKAALNKNIFKLPDDMSFEIGALVEPFAVALRAINRSNITPDSRVSVLGLGCIGFSVVTLLNYLGYKNIVAIDLSDLRVLHANNLDSVSAFNNWSIFTEALKKFHGEDEVFGMKVSDTDAFIDCTGNHKILSNIIDIAKTHARIIVTGLHKKEASVNFRSVLMRELEITTSMAYSNDEFQESLEILSKNIIDQNKFISHKCTIQDYKKAFNLAKDGNLATKVMFEI</sequence>
<dbReference type="InterPro" id="IPR013154">
    <property type="entry name" value="ADH-like_N"/>
</dbReference>
<dbReference type="PANTHER" id="PTHR43161">
    <property type="entry name" value="SORBITOL DEHYDROGENASE"/>
    <property type="match status" value="1"/>
</dbReference>
<evidence type="ECO:0000259" key="7">
    <source>
        <dbReference type="Pfam" id="PF08240"/>
    </source>
</evidence>
<dbReference type="GO" id="GO:0000721">
    <property type="term" value="F:(R,R)-butanediol dehydrogenase activity"/>
    <property type="evidence" value="ECO:0007669"/>
    <property type="project" value="TreeGrafter"/>
</dbReference>
<evidence type="ECO:0000313" key="9">
    <source>
        <dbReference type="Proteomes" id="UP000050874"/>
    </source>
</evidence>
<dbReference type="SUPFAM" id="SSF51735">
    <property type="entry name" value="NAD(P)-binding Rossmann-fold domains"/>
    <property type="match status" value="1"/>
</dbReference>
<evidence type="ECO:0000256" key="4">
    <source>
        <dbReference type="ARBA" id="ARBA00022833"/>
    </source>
</evidence>
<keyword evidence="5" id="KW-0560">Oxidoreductase</keyword>
<feature type="domain" description="Alcohol dehydrogenase-like C-terminal" evidence="6">
    <location>
        <begin position="166"/>
        <end position="300"/>
    </location>
</feature>
<dbReference type="EMBL" id="LIAV01000026">
    <property type="protein sequence ID" value="KRO41111.1"/>
    <property type="molecule type" value="Genomic_DNA"/>
</dbReference>
<evidence type="ECO:0000313" key="8">
    <source>
        <dbReference type="EMBL" id="KRO41111.1"/>
    </source>
</evidence>
<dbReference type="Pfam" id="PF00107">
    <property type="entry name" value="ADH_zinc_N"/>
    <property type="match status" value="1"/>
</dbReference>
<organism evidence="8 9">
    <name type="scientific">SAR86 cluster bacterium BACL1 MAG-120920-bin57</name>
    <dbReference type="NCBI Taxonomy" id="1655571"/>
    <lineage>
        <taxon>Bacteria</taxon>
        <taxon>Pseudomonadati</taxon>
        <taxon>Pseudomonadota</taxon>
        <taxon>Gammaproteobacteria</taxon>
        <taxon>SAR86 cluster</taxon>
    </lineage>
</organism>
<dbReference type="PANTHER" id="PTHR43161:SF23">
    <property type="entry name" value="(R,R)-BUTANEDIOL DEHYDROGENASE-RELATED"/>
    <property type="match status" value="1"/>
</dbReference>
<evidence type="ECO:0000256" key="2">
    <source>
        <dbReference type="ARBA" id="ARBA00008072"/>
    </source>
</evidence>
<dbReference type="Gene3D" id="3.40.50.720">
    <property type="entry name" value="NAD(P)-binding Rossmann-like Domain"/>
    <property type="match status" value="1"/>
</dbReference>
<proteinExistence type="inferred from homology"/>
<protein>
    <recommendedName>
        <fullName evidence="10">Enoyl reductase (ER) domain-containing protein</fullName>
    </recommendedName>
</protein>
<evidence type="ECO:0000256" key="5">
    <source>
        <dbReference type="ARBA" id="ARBA00023002"/>
    </source>
</evidence>
<dbReference type="InterPro" id="IPR036291">
    <property type="entry name" value="NAD(P)-bd_dom_sf"/>
</dbReference>
<evidence type="ECO:0000259" key="6">
    <source>
        <dbReference type="Pfam" id="PF00107"/>
    </source>
</evidence>
<dbReference type="GO" id="GO:0046872">
    <property type="term" value="F:metal ion binding"/>
    <property type="evidence" value="ECO:0007669"/>
    <property type="project" value="UniProtKB-KW"/>
</dbReference>
<evidence type="ECO:0008006" key="10">
    <source>
        <dbReference type="Google" id="ProtNLM"/>
    </source>
</evidence>
<dbReference type="InterPro" id="IPR013149">
    <property type="entry name" value="ADH-like_C"/>
</dbReference>
<feature type="domain" description="Alcohol dehydrogenase-like N-terminal" evidence="7">
    <location>
        <begin position="28"/>
        <end position="118"/>
    </location>
</feature>
<evidence type="ECO:0000256" key="3">
    <source>
        <dbReference type="ARBA" id="ARBA00022723"/>
    </source>
</evidence>